<organism evidence="5 6">
    <name type="scientific">Pythium insidiosum</name>
    <name type="common">Pythiosis disease agent</name>
    <dbReference type="NCBI Taxonomy" id="114742"/>
    <lineage>
        <taxon>Eukaryota</taxon>
        <taxon>Sar</taxon>
        <taxon>Stramenopiles</taxon>
        <taxon>Oomycota</taxon>
        <taxon>Peronosporomycetes</taxon>
        <taxon>Pythiales</taxon>
        <taxon>Pythiaceae</taxon>
        <taxon>Pythium</taxon>
    </lineage>
</organism>
<dbReference type="EMBL" id="JAKCXM010000008">
    <property type="protein sequence ID" value="KAJ0408823.1"/>
    <property type="molecule type" value="Genomic_DNA"/>
</dbReference>
<evidence type="ECO:0000313" key="6">
    <source>
        <dbReference type="Proteomes" id="UP001209570"/>
    </source>
</evidence>
<dbReference type="PROSITE" id="PS50297">
    <property type="entry name" value="ANK_REP_REGION"/>
    <property type="match status" value="1"/>
</dbReference>
<dbReference type="Gene3D" id="1.25.40.20">
    <property type="entry name" value="Ankyrin repeat-containing domain"/>
    <property type="match status" value="1"/>
</dbReference>
<feature type="compositionally biased region" description="Polar residues" evidence="4">
    <location>
        <begin position="381"/>
        <end position="392"/>
    </location>
</feature>
<feature type="compositionally biased region" description="Basic and acidic residues" evidence="4">
    <location>
        <begin position="224"/>
        <end position="252"/>
    </location>
</feature>
<dbReference type="Proteomes" id="UP001209570">
    <property type="component" value="Unassembled WGS sequence"/>
</dbReference>
<dbReference type="Pfam" id="PF12796">
    <property type="entry name" value="Ank_2"/>
    <property type="match status" value="1"/>
</dbReference>
<evidence type="ECO:0008006" key="7">
    <source>
        <dbReference type="Google" id="ProtNLM"/>
    </source>
</evidence>
<feature type="compositionally biased region" description="Acidic residues" evidence="4">
    <location>
        <begin position="200"/>
        <end position="215"/>
    </location>
</feature>
<keyword evidence="2 3" id="KW-0040">ANK repeat</keyword>
<dbReference type="PROSITE" id="PS50088">
    <property type="entry name" value="ANK_REPEAT"/>
    <property type="match status" value="1"/>
</dbReference>
<feature type="region of interest" description="Disordered" evidence="4">
    <location>
        <begin position="185"/>
        <end position="252"/>
    </location>
</feature>
<name>A0AAD5LPP2_PYTIN</name>
<feature type="region of interest" description="Disordered" evidence="4">
    <location>
        <begin position="320"/>
        <end position="398"/>
    </location>
</feature>
<feature type="compositionally biased region" description="Basic and acidic residues" evidence="4">
    <location>
        <begin position="189"/>
        <end position="199"/>
    </location>
</feature>
<dbReference type="InterPro" id="IPR036770">
    <property type="entry name" value="Ankyrin_rpt-contain_sf"/>
</dbReference>
<dbReference type="SUPFAM" id="SSF48403">
    <property type="entry name" value="Ankyrin repeat"/>
    <property type="match status" value="1"/>
</dbReference>
<dbReference type="PANTHER" id="PTHR24189">
    <property type="entry name" value="MYOTROPHIN"/>
    <property type="match status" value="1"/>
</dbReference>
<reference evidence="5" key="1">
    <citation type="submission" date="2021-12" db="EMBL/GenBank/DDBJ databases">
        <title>Prjna785345.</title>
        <authorList>
            <person name="Rujirawat T."/>
            <person name="Krajaejun T."/>
        </authorList>
    </citation>
    <scope>NUCLEOTIDE SEQUENCE</scope>
    <source>
        <strain evidence="5">Pi057C3</strain>
    </source>
</reference>
<evidence type="ECO:0000256" key="2">
    <source>
        <dbReference type="ARBA" id="ARBA00023043"/>
    </source>
</evidence>
<evidence type="ECO:0000256" key="4">
    <source>
        <dbReference type="SAM" id="MobiDB-lite"/>
    </source>
</evidence>
<dbReference type="InterPro" id="IPR050745">
    <property type="entry name" value="Multifunctional_regulatory"/>
</dbReference>
<dbReference type="SMART" id="SM00248">
    <property type="entry name" value="ANK"/>
    <property type="match status" value="4"/>
</dbReference>
<evidence type="ECO:0000256" key="3">
    <source>
        <dbReference type="PROSITE-ProRule" id="PRU00023"/>
    </source>
</evidence>
<comment type="caution">
    <text evidence="5">The sequence shown here is derived from an EMBL/GenBank/DDBJ whole genome shotgun (WGS) entry which is preliminary data.</text>
</comment>
<sequence>MGAAASDYFTSYADVQYGYLDAELGIENFHELAAKGDVHRVSICLKKGLDPNGARFDDEDEFEREDTPMICAARGLLLNKGTERHLKTLEVLHRFGGDVNRVNVLEQSALWVACERNLLPIASWLLAHGADANRATRVGVTPLMCASRHQNAALVELLLQHGARAVEPPKTFCRVQFPSLSTVLDDPSALDRRRPRTDIDSGDEDEDEDEDEEDDRLPSWLPRRTMEQRPPEASQRVRDVVERHREQQRQARAEMMQVLDDQRRIEEQRVYRQQLANDNAKRKNRRRQQRAKAKYDKFLATIEDKRRQQLGLSRIVLDGDDDGDGVDGPCASSSGRPSMVPAALTTARPQTRSSSSGVGAGAGAGSRRRAETAPAVVGLSWQRTTPSDSRAQSRGGRPTWVPQELWSLHDVHATAANDAMVQCEQLHNALQQTHARKERLRAVYSAPDAEMLRQQQQHQAVTGGGDTAATRRAMLLLPTLRARPETAP</sequence>
<keyword evidence="1" id="KW-0677">Repeat</keyword>
<evidence type="ECO:0000313" key="5">
    <source>
        <dbReference type="EMBL" id="KAJ0408823.1"/>
    </source>
</evidence>
<protein>
    <recommendedName>
        <fullName evidence="7">ANK_REP_REGION domain-containing protein</fullName>
    </recommendedName>
</protein>
<evidence type="ECO:0000256" key="1">
    <source>
        <dbReference type="ARBA" id="ARBA00022737"/>
    </source>
</evidence>
<dbReference type="PANTHER" id="PTHR24189:SF50">
    <property type="entry name" value="ANKYRIN REPEAT AND SOCS BOX PROTEIN 2"/>
    <property type="match status" value="1"/>
</dbReference>
<keyword evidence="6" id="KW-1185">Reference proteome</keyword>
<dbReference type="AlphaFoldDB" id="A0AAD5LPP2"/>
<accession>A0AAD5LPP2</accession>
<dbReference type="InterPro" id="IPR002110">
    <property type="entry name" value="Ankyrin_rpt"/>
</dbReference>
<feature type="repeat" description="ANK" evidence="3">
    <location>
        <begin position="138"/>
        <end position="163"/>
    </location>
</feature>
<proteinExistence type="predicted"/>
<gene>
    <name evidence="5" type="ORF">P43SY_000719</name>
</gene>